<proteinExistence type="inferred from homology"/>
<evidence type="ECO:0000313" key="7">
    <source>
        <dbReference type="Proteomes" id="UP000467840"/>
    </source>
</evidence>
<keyword evidence="4" id="KW-0732">Signal</keyword>
<sequence>MAELSSVTRHGYGKITGSGPAGRSRAGDFNISFRGERAEDGVQALRFLAVKPRELAACVKDHGNILRRRTNRERHSEGDIMVEQELVGGGGGGGEASCNGEMRILASPVARLEAKILLQEDATQRMTLIAAKMARMVLQQKKMLELYYHPWKWKSVKAKVVDECDSTMGCDADHDYQPPCANNIVDASKAVWKALGVPEDDWGEMDIYWSDA</sequence>
<dbReference type="InterPro" id="IPR036908">
    <property type="entry name" value="RlpA-like_sf"/>
</dbReference>
<dbReference type="EMBL" id="JAAGAX010000003">
    <property type="protein sequence ID" value="KAF2318858.1"/>
    <property type="molecule type" value="Genomic_DNA"/>
</dbReference>
<reference evidence="6 7" key="1">
    <citation type="journal article" date="2020" name="Mol. Plant">
        <title>The Chromosome-Based Rubber Tree Genome Provides New Insights into Spurge Genome Evolution and Rubber Biosynthesis.</title>
        <authorList>
            <person name="Liu J."/>
            <person name="Shi C."/>
            <person name="Shi C.C."/>
            <person name="Li W."/>
            <person name="Zhang Q.J."/>
            <person name="Zhang Y."/>
            <person name="Li K."/>
            <person name="Lu H.F."/>
            <person name="Shi C."/>
            <person name="Zhu S.T."/>
            <person name="Xiao Z.Y."/>
            <person name="Nan H."/>
            <person name="Yue Y."/>
            <person name="Zhu X.G."/>
            <person name="Wu Y."/>
            <person name="Hong X.N."/>
            <person name="Fan G.Y."/>
            <person name="Tong Y."/>
            <person name="Zhang D."/>
            <person name="Mao C.L."/>
            <person name="Liu Y.L."/>
            <person name="Hao S.J."/>
            <person name="Liu W.Q."/>
            <person name="Lv M.Q."/>
            <person name="Zhang H.B."/>
            <person name="Liu Y."/>
            <person name="Hu-Tang G.R."/>
            <person name="Wang J.P."/>
            <person name="Wang J.H."/>
            <person name="Sun Y.H."/>
            <person name="Ni S.B."/>
            <person name="Chen W.B."/>
            <person name="Zhang X.C."/>
            <person name="Jiao Y.N."/>
            <person name="Eichler E.E."/>
            <person name="Li G.H."/>
            <person name="Liu X."/>
            <person name="Gao L.Z."/>
        </authorList>
    </citation>
    <scope>NUCLEOTIDE SEQUENCE [LARGE SCALE GENOMIC DNA]</scope>
    <source>
        <strain evidence="7">cv. GT1</strain>
        <tissue evidence="6">Leaf</tissue>
    </source>
</reference>
<evidence type="ECO:0000256" key="1">
    <source>
        <dbReference type="ARBA" id="ARBA00004613"/>
    </source>
</evidence>
<evidence type="ECO:0000313" key="6">
    <source>
        <dbReference type="EMBL" id="KAF2318858.1"/>
    </source>
</evidence>
<dbReference type="Gene3D" id="2.40.40.10">
    <property type="entry name" value="RlpA-like domain"/>
    <property type="match status" value="1"/>
</dbReference>
<dbReference type="InterPro" id="IPR039271">
    <property type="entry name" value="Kiwellin-like"/>
</dbReference>
<evidence type="ECO:0000256" key="3">
    <source>
        <dbReference type="ARBA" id="ARBA00022525"/>
    </source>
</evidence>
<protein>
    <submittedName>
        <fullName evidence="6">Uncharacterized protein</fullName>
    </submittedName>
</protein>
<dbReference type="Pfam" id="PF24300">
    <property type="entry name" value="KWL1"/>
    <property type="match status" value="1"/>
</dbReference>
<keyword evidence="7" id="KW-1185">Reference proteome</keyword>
<organism evidence="6 7">
    <name type="scientific">Hevea brasiliensis</name>
    <name type="common">Para rubber tree</name>
    <name type="synonym">Siphonia brasiliensis</name>
    <dbReference type="NCBI Taxonomy" id="3981"/>
    <lineage>
        <taxon>Eukaryota</taxon>
        <taxon>Viridiplantae</taxon>
        <taxon>Streptophyta</taxon>
        <taxon>Embryophyta</taxon>
        <taxon>Tracheophyta</taxon>
        <taxon>Spermatophyta</taxon>
        <taxon>Magnoliopsida</taxon>
        <taxon>eudicotyledons</taxon>
        <taxon>Gunneridae</taxon>
        <taxon>Pentapetalae</taxon>
        <taxon>rosids</taxon>
        <taxon>fabids</taxon>
        <taxon>Malpighiales</taxon>
        <taxon>Euphorbiaceae</taxon>
        <taxon>Crotonoideae</taxon>
        <taxon>Micrandreae</taxon>
        <taxon>Hevea</taxon>
    </lineage>
</organism>
<comment type="subcellular location">
    <subcellularLocation>
        <location evidence="1">Secreted</location>
    </subcellularLocation>
</comment>
<comment type="caution">
    <text evidence="6">The sequence shown here is derived from an EMBL/GenBank/DDBJ whole genome shotgun (WGS) entry which is preliminary data.</text>
</comment>
<feature type="region of interest" description="Disordered" evidence="5">
    <location>
        <begin position="1"/>
        <end position="26"/>
    </location>
</feature>
<comment type="similarity">
    <text evidence="2">Belongs to the kiwellin family.</text>
</comment>
<gene>
    <name evidence="6" type="ORF">GH714_011190</name>
</gene>
<evidence type="ECO:0000256" key="4">
    <source>
        <dbReference type="ARBA" id="ARBA00022729"/>
    </source>
</evidence>
<dbReference type="Proteomes" id="UP000467840">
    <property type="component" value="Chromosome 10"/>
</dbReference>
<evidence type="ECO:0000256" key="5">
    <source>
        <dbReference type="SAM" id="MobiDB-lite"/>
    </source>
</evidence>
<evidence type="ECO:0000256" key="2">
    <source>
        <dbReference type="ARBA" id="ARBA00005592"/>
    </source>
</evidence>
<accession>A0A6A6N2G8</accession>
<name>A0A6A6N2G8_HEVBR</name>
<dbReference type="PANTHER" id="PTHR33191:SF77">
    <property type="entry name" value="RIPENING-RELATED PROTEIN 1"/>
    <property type="match status" value="1"/>
</dbReference>
<dbReference type="PANTHER" id="PTHR33191">
    <property type="entry name" value="RIPENING-RELATED PROTEIN 2-RELATED"/>
    <property type="match status" value="1"/>
</dbReference>
<keyword evidence="3" id="KW-0964">Secreted</keyword>
<dbReference type="GO" id="GO:0005576">
    <property type="term" value="C:extracellular region"/>
    <property type="evidence" value="ECO:0007669"/>
    <property type="project" value="UniProtKB-SubCell"/>
</dbReference>
<dbReference type="AlphaFoldDB" id="A0A6A6N2G8"/>